<keyword evidence="1" id="KW-1133">Transmembrane helix</keyword>
<keyword evidence="1" id="KW-0472">Membrane</keyword>
<keyword evidence="4" id="KW-1185">Reference proteome</keyword>
<dbReference type="Proteomes" id="UP001642464">
    <property type="component" value="Unassembled WGS sequence"/>
</dbReference>
<dbReference type="EMBL" id="CAXAMM010013114">
    <property type="protein sequence ID" value="CAK9030521.1"/>
    <property type="molecule type" value="Genomic_DNA"/>
</dbReference>
<keyword evidence="1 2" id="KW-0812">Transmembrane</keyword>
<dbReference type="EMBL" id="CAXAMM010013114">
    <property type="protein sequence ID" value="CAK9030519.1"/>
    <property type="molecule type" value="Genomic_DNA"/>
</dbReference>
<feature type="transmembrane region" description="Helical" evidence="1">
    <location>
        <begin position="38"/>
        <end position="55"/>
    </location>
</feature>
<organism evidence="2 4">
    <name type="scientific">Durusdinium trenchii</name>
    <dbReference type="NCBI Taxonomy" id="1381693"/>
    <lineage>
        <taxon>Eukaryota</taxon>
        <taxon>Sar</taxon>
        <taxon>Alveolata</taxon>
        <taxon>Dinophyceae</taxon>
        <taxon>Suessiales</taxon>
        <taxon>Symbiodiniaceae</taxon>
        <taxon>Durusdinium</taxon>
    </lineage>
</organism>
<evidence type="ECO:0000256" key="1">
    <source>
        <dbReference type="SAM" id="Phobius"/>
    </source>
</evidence>
<protein>
    <submittedName>
        <fullName evidence="2">Transmembrane protein 56-B</fullName>
    </submittedName>
</protein>
<proteinExistence type="predicted"/>
<evidence type="ECO:0000313" key="4">
    <source>
        <dbReference type="Proteomes" id="UP001642464"/>
    </source>
</evidence>
<evidence type="ECO:0000313" key="2">
    <source>
        <dbReference type="EMBL" id="CAK9030519.1"/>
    </source>
</evidence>
<gene>
    <name evidence="2" type="ORF">SCF082_LOCUS19241</name>
    <name evidence="3" type="ORF">SCF082_LOCUS19242</name>
</gene>
<comment type="caution">
    <text evidence="2">The sequence shown here is derived from an EMBL/GenBank/DDBJ whole genome shotgun (WGS) entry which is preliminary data.</text>
</comment>
<evidence type="ECO:0000313" key="3">
    <source>
        <dbReference type="EMBL" id="CAK9030521.1"/>
    </source>
</evidence>
<sequence length="119" mass="13561">MLMMISFFIFRVCLYTYMAVVIYRSSEGLFTIPVLNRILFLSGYFGGAGLQYFWFAKILRGAYKTLIGGPSRPTEKLLKSDTVAEPEASPGSTYLVMGIHKPEMLRHMARSEMEGWFIV</sequence>
<feature type="transmembrane region" description="Helical" evidence="1">
    <location>
        <begin position="7"/>
        <end position="26"/>
    </location>
</feature>
<accession>A0ABP0KX10</accession>
<name>A0ABP0KX10_9DINO</name>
<reference evidence="2 4" key="1">
    <citation type="submission" date="2024-02" db="EMBL/GenBank/DDBJ databases">
        <authorList>
            <person name="Chen Y."/>
            <person name="Shah S."/>
            <person name="Dougan E. K."/>
            <person name="Thang M."/>
            <person name="Chan C."/>
        </authorList>
    </citation>
    <scope>NUCLEOTIDE SEQUENCE [LARGE SCALE GENOMIC DNA]</scope>
</reference>